<dbReference type="GO" id="GO:0003677">
    <property type="term" value="F:DNA binding"/>
    <property type="evidence" value="ECO:0007669"/>
    <property type="project" value="UniProtKB-KW"/>
</dbReference>
<dbReference type="PANTHER" id="PTHR30146:SF148">
    <property type="entry name" value="HTH-TYPE TRANSCRIPTIONAL REPRESSOR PURR-RELATED"/>
    <property type="match status" value="1"/>
</dbReference>
<dbReference type="InterPro" id="IPR028082">
    <property type="entry name" value="Peripla_BP_I"/>
</dbReference>
<dbReference type="Proteomes" id="UP001519272">
    <property type="component" value="Unassembled WGS sequence"/>
</dbReference>
<proteinExistence type="predicted"/>
<accession>A0ABS4FPC4</accession>
<evidence type="ECO:0000256" key="1">
    <source>
        <dbReference type="ARBA" id="ARBA00022491"/>
    </source>
</evidence>
<organism evidence="6 7">
    <name type="scientific">Paenibacillus turicensis</name>
    <dbReference type="NCBI Taxonomy" id="160487"/>
    <lineage>
        <taxon>Bacteria</taxon>
        <taxon>Bacillati</taxon>
        <taxon>Bacillota</taxon>
        <taxon>Bacilli</taxon>
        <taxon>Bacillales</taxon>
        <taxon>Paenibacillaceae</taxon>
        <taxon>Paenibacillus</taxon>
    </lineage>
</organism>
<reference evidence="6 7" key="1">
    <citation type="submission" date="2021-03" db="EMBL/GenBank/DDBJ databases">
        <title>Genomic Encyclopedia of Type Strains, Phase IV (KMG-IV): sequencing the most valuable type-strain genomes for metagenomic binning, comparative biology and taxonomic classification.</title>
        <authorList>
            <person name="Goeker M."/>
        </authorList>
    </citation>
    <scope>NUCLEOTIDE SEQUENCE [LARGE SCALE GENOMIC DNA]</scope>
    <source>
        <strain evidence="6 7">DSM 14349</strain>
    </source>
</reference>
<evidence type="ECO:0000256" key="3">
    <source>
        <dbReference type="ARBA" id="ARBA00023125"/>
    </source>
</evidence>
<dbReference type="RefSeq" id="WP_210088097.1">
    <property type="nucleotide sequence ID" value="NZ_JAGGKG010000003.1"/>
</dbReference>
<evidence type="ECO:0000259" key="5">
    <source>
        <dbReference type="PROSITE" id="PS50932"/>
    </source>
</evidence>
<evidence type="ECO:0000313" key="7">
    <source>
        <dbReference type="Proteomes" id="UP001519272"/>
    </source>
</evidence>
<dbReference type="Gene3D" id="3.40.50.2300">
    <property type="match status" value="2"/>
</dbReference>
<feature type="domain" description="HTH lacI-type" evidence="5">
    <location>
        <begin position="7"/>
        <end position="50"/>
    </location>
</feature>
<dbReference type="SUPFAM" id="SSF47413">
    <property type="entry name" value="lambda repressor-like DNA-binding domains"/>
    <property type="match status" value="1"/>
</dbReference>
<comment type="caution">
    <text evidence="6">The sequence shown here is derived from an EMBL/GenBank/DDBJ whole genome shotgun (WGS) entry which is preliminary data.</text>
</comment>
<dbReference type="SMART" id="SM00354">
    <property type="entry name" value="HTH_LACI"/>
    <property type="match status" value="1"/>
</dbReference>
<gene>
    <name evidence="6" type="ORF">J2Z32_001048</name>
</gene>
<evidence type="ECO:0000313" key="6">
    <source>
        <dbReference type="EMBL" id="MBP1904431.1"/>
    </source>
</evidence>
<dbReference type="InterPro" id="IPR000843">
    <property type="entry name" value="HTH_LacI"/>
</dbReference>
<dbReference type="Gene3D" id="1.10.260.40">
    <property type="entry name" value="lambda repressor-like DNA-binding domains"/>
    <property type="match status" value="1"/>
</dbReference>
<evidence type="ECO:0000256" key="2">
    <source>
        <dbReference type="ARBA" id="ARBA00023015"/>
    </source>
</evidence>
<dbReference type="Pfam" id="PF00356">
    <property type="entry name" value="LacI"/>
    <property type="match status" value="1"/>
</dbReference>
<dbReference type="Pfam" id="PF13377">
    <property type="entry name" value="Peripla_BP_3"/>
    <property type="match status" value="1"/>
</dbReference>
<protein>
    <submittedName>
        <fullName evidence="6">DNA-binding LacI/PurR family transcriptional regulator</fullName>
    </submittedName>
</protein>
<dbReference type="PROSITE" id="PS50932">
    <property type="entry name" value="HTH_LACI_2"/>
    <property type="match status" value="1"/>
</dbReference>
<dbReference type="InterPro" id="IPR010982">
    <property type="entry name" value="Lambda_DNA-bd_dom_sf"/>
</dbReference>
<evidence type="ECO:0000256" key="4">
    <source>
        <dbReference type="ARBA" id="ARBA00023163"/>
    </source>
</evidence>
<dbReference type="CDD" id="cd01392">
    <property type="entry name" value="HTH_LacI"/>
    <property type="match status" value="1"/>
</dbReference>
<dbReference type="PANTHER" id="PTHR30146">
    <property type="entry name" value="LACI-RELATED TRANSCRIPTIONAL REPRESSOR"/>
    <property type="match status" value="1"/>
</dbReference>
<keyword evidence="2" id="KW-0805">Transcription regulation</keyword>
<keyword evidence="1" id="KW-0678">Repressor</keyword>
<dbReference type="InterPro" id="IPR046335">
    <property type="entry name" value="LacI/GalR-like_sensor"/>
</dbReference>
<keyword evidence="3 6" id="KW-0238">DNA-binding</keyword>
<keyword evidence="7" id="KW-1185">Reference proteome</keyword>
<dbReference type="SUPFAM" id="SSF53822">
    <property type="entry name" value="Periplasmic binding protein-like I"/>
    <property type="match status" value="1"/>
</dbReference>
<sequence>MSKKKKITMQDIANKLNISKNAVSLALMNKKGVSNATRELVLQCAKELGYSNTNLTELNNNIMVLIPERVMSYEDQDHFQFFHDMLWGLEQKIREEGMNAVVVRIDKETERTLKLPRLLDDIAYRGIIMFGIIDYAYAKFIYELDVPVVMLDSYYRDLPCPVVTSSNIEGACEAVNYLIGKGHKEIAFIGPVNLTTSHEERWFGYLTALEKHQLTIQPHLQLTQSESFSKTKAEIELFIAKLFKLNQLPTAFFCGNDRTAYILQDVLLEMGVPQQTWPSIIGFDNITPPDSRHLPITTMSVQKEKMCEAAAKLLITSSSSTFINYRAALRYSIPPVLVERQSVKRI</sequence>
<keyword evidence="4" id="KW-0804">Transcription</keyword>
<name>A0ABS4FPC4_9BACL</name>
<dbReference type="EMBL" id="JAGGKG010000003">
    <property type="protein sequence ID" value="MBP1904431.1"/>
    <property type="molecule type" value="Genomic_DNA"/>
</dbReference>